<evidence type="ECO:0000313" key="1">
    <source>
        <dbReference type="EMBL" id="KJA18749.1"/>
    </source>
</evidence>
<dbReference type="AlphaFoldDB" id="A0A0D2NIN4"/>
<dbReference type="Proteomes" id="UP000054270">
    <property type="component" value="Unassembled WGS sequence"/>
</dbReference>
<sequence length="240" mass="27221">MSANYTSAMLKTAALRLPTPIYEDARTLFDKYEKFLEQNDGGQEAYIFDDFFESADTIIASDAYKKLAKPDQSVHKNIVALLRSRPAQNHAGLPLARYLKSAAVVVNTKGYRKANVKLHNAKQHCVRCHETYTEGDGERCRIPHVMNEEYDYRVYENRETRYSSECCGSAFSIKGDRDGCYDDSKLQKEENLCVNLLHTASVSEVERSRKNYNGVNILRCKIVDGKCTPSVYDTGSDEDN</sequence>
<proteinExistence type="predicted"/>
<gene>
    <name evidence="1" type="ORF">HYPSUDRAFT_44911</name>
</gene>
<keyword evidence="2" id="KW-1185">Reference proteome</keyword>
<reference evidence="2" key="1">
    <citation type="submission" date="2014-04" db="EMBL/GenBank/DDBJ databases">
        <title>Evolutionary Origins and Diversification of the Mycorrhizal Mutualists.</title>
        <authorList>
            <consortium name="DOE Joint Genome Institute"/>
            <consortium name="Mycorrhizal Genomics Consortium"/>
            <person name="Kohler A."/>
            <person name="Kuo A."/>
            <person name="Nagy L.G."/>
            <person name="Floudas D."/>
            <person name="Copeland A."/>
            <person name="Barry K.W."/>
            <person name="Cichocki N."/>
            <person name="Veneault-Fourrey C."/>
            <person name="LaButti K."/>
            <person name="Lindquist E.A."/>
            <person name="Lipzen A."/>
            <person name="Lundell T."/>
            <person name="Morin E."/>
            <person name="Murat C."/>
            <person name="Riley R."/>
            <person name="Ohm R."/>
            <person name="Sun H."/>
            <person name="Tunlid A."/>
            <person name="Henrissat B."/>
            <person name="Grigoriev I.V."/>
            <person name="Hibbett D.S."/>
            <person name="Martin F."/>
        </authorList>
    </citation>
    <scope>NUCLEOTIDE SEQUENCE [LARGE SCALE GENOMIC DNA]</scope>
    <source>
        <strain evidence="2">FD-334 SS-4</strain>
    </source>
</reference>
<accession>A0A0D2NIN4</accession>
<evidence type="ECO:0000313" key="2">
    <source>
        <dbReference type="Proteomes" id="UP000054270"/>
    </source>
</evidence>
<protein>
    <submittedName>
        <fullName evidence="1">Uncharacterized protein</fullName>
    </submittedName>
</protein>
<dbReference type="OrthoDB" id="2999621at2759"/>
<organism evidence="1 2">
    <name type="scientific">Hypholoma sublateritium (strain FD-334 SS-4)</name>
    <dbReference type="NCBI Taxonomy" id="945553"/>
    <lineage>
        <taxon>Eukaryota</taxon>
        <taxon>Fungi</taxon>
        <taxon>Dikarya</taxon>
        <taxon>Basidiomycota</taxon>
        <taxon>Agaricomycotina</taxon>
        <taxon>Agaricomycetes</taxon>
        <taxon>Agaricomycetidae</taxon>
        <taxon>Agaricales</taxon>
        <taxon>Agaricineae</taxon>
        <taxon>Strophariaceae</taxon>
        <taxon>Hypholoma</taxon>
    </lineage>
</organism>
<name>A0A0D2NIN4_HYPSF</name>
<dbReference type="EMBL" id="KN817585">
    <property type="protein sequence ID" value="KJA18749.1"/>
    <property type="molecule type" value="Genomic_DNA"/>
</dbReference>